<dbReference type="CDD" id="cd17932">
    <property type="entry name" value="DEXQc_UvrD"/>
    <property type="match status" value="1"/>
</dbReference>
<protein>
    <submittedName>
        <fullName evidence="9">ATP-dependent DNA helicase, RecQ family protein</fullName>
    </submittedName>
</protein>
<comment type="caution">
    <text evidence="9">The sequence shown here is derived from an EMBL/GenBank/DDBJ whole genome shotgun (WGS) entry which is preliminary data.</text>
</comment>
<dbReference type="EMBL" id="ANIN01000002">
    <property type="protein sequence ID" value="ELA08299.1"/>
    <property type="molecule type" value="Genomic_DNA"/>
</dbReference>
<feature type="domain" description="UvrD-like helicase ATP-binding" evidence="8">
    <location>
        <begin position="1156"/>
        <end position="1402"/>
    </location>
</feature>
<evidence type="ECO:0000256" key="3">
    <source>
        <dbReference type="ARBA" id="ARBA00022806"/>
    </source>
</evidence>
<organism evidence="9 10">
    <name type="scientific">Moraxella macacae 0408225</name>
    <dbReference type="NCBI Taxonomy" id="1230338"/>
    <lineage>
        <taxon>Bacteria</taxon>
        <taxon>Pseudomonadati</taxon>
        <taxon>Pseudomonadota</taxon>
        <taxon>Gammaproteobacteria</taxon>
        <taxon>Moraxellales</taxon>
        <taxon>Moraxellaceae</taxon>
        <taxon>Moraxella</taxon>
    </lineage>
</organism>
<evidence type="ECO:0000313" key="9">
    <source>
        <dbReference type="EMBL" id="ELA08299.1"/>
    </source>
</evidence>
<dbReference type="GO" id="GO:0016787">
    <property type="term" value="F:hydrolase activity"/>
    <property type="evidence" value="ECO:0007669"/>
    <property type="project" value="UniProtKB-UniRule"/>
</dbReference>
<dbReference type="InterPro" id="IPR027417">
    <property type="entry name" value="P-loop_NTPase"/>
</dbReference>
<dbReference type="SUPFAM" id="SSF53098">
    <property type="entry name" value="Ribonuclease H-like"/>
    <property type="match status" value="1"/>
</dbReference>
<dbReference type="PROSITE" id="PS51198">
    <property type="entry name" value="UVRD_HELICASE_ATP_BIND"/>
    <property type="match status" value="1"/>
</dbReference>
<dbReference type="Pfam" id="PF00271">
    <property type="entry name" value="Helicase_C"/>
    <property type="match status" value="1"/>
</dbReference>
<proteinExistence type="predicted"/>
<dbReference type="InterPro" id="IPR036397">
    <property type="entry name" value="RNaseH_sf"/>
</dbReference>
<dbReference type="SMART" id="SM00490">
    <property type="entry name" value="HELICc"/>
    <property type="match status" value="1"/>
</dbReference>
<dbReference type="GO" id="GO:0005524">
    <property type="term" value="F:ATP binding"/>
    <property type="evidence" value="ECO:0007669"/>
    <property type="project" value="UniProtKB-UniRule"/>
</dbReference>
<dbReference type="PROSITE" id="PS51192">
    <property type="entry name" value="HELICASE_ATP_BIND_1"/>
    <property type="match status" value="1"/>
</dbReference>
<dbReference type="GO" id="GO:0005694">
    <property type="term" value="C:chromosome"/>
    <property type="evidence" value="ECO:0007669"/>
    <property type="project" value="TreeGrafter"/>
</dbReference>
<gene>
    <name evidence="9" type="ORF">MOMA_07046</name>
</gene>
<dbReference type="PATRIC" id="fig|1230338.3.peg.1499"/>
<evidence type="ECO:0000256" key="1">
    <source>
        <dbReference type="ARBA" id="ARBA00022741"/>
    </source>
</evidence>
<dbReference type="PANTHER" id="PTHR13710">
    <property type="entry name" value="DNA HELICASE RECQ FAMILY MEMBER"/>
    <property type="match status" value="1"/>
</dbReference>
<dbReference type="GO" id="GO:0003676">
    <property type="term" value="F:nucleic acid binding"/>
    <property type="evidence" value="ECO:0007669"/>
    <property type="project" value="InterPro"/>
</dbReference>
<dbReference type="Gene3D" id="3.40.50.300">
    <property type="entry name" value="P-loop containing nucleotide triphosphate hydrolases"/>
    <property type="match status" value="5"/>
</dbReference>
<dbReference type="eggNOG" id="COG0514">
    <property type="taxonomic scope" value="Bacteria"/>
</dbReference>
<dbReference type="eggNOG" id="COG0210">
    <property type="taxonomic scope" value="Bacteria"/>
</dbReference>
<feature type="binding site" evidence="5">
    <location>
        <begin position="1177"/>
        <end position="1184"/>
    </location>
    <ligand>
        <name>ATP</name>
        <dbReference type="ChEBI" id="CHEBI:30616"/>
    </ligand>
</feature>
<dbReference type="SUPFAM" id="SSF52540">
    <property type="entry name" value="P-loop containing nucleoside triphosphate hydrolases"/>
    <property type="match status" value="2"/>
</dbReference>
<name>L2F5G5_9GAMM</name>
<dbReference type="InterPro" id="IPR012337">
    <property type="entry name" value="RNaseH-like_sf"/>
</dbReference>
<keyword evidence="10" id="KW-1185">Reference proteome</keyword>
<dbReference type="SMART" id="SM00487">
    <property type="entry name" value="DEXDc"/>
    <property type="match status" value="1"/>
</dbReference>
<keyword evidence="1 5" id="KW-0547">Nucleotide-binding</keyword>
<dbReference type="PROSITE" id="PS51194">
    <property type="entry name" value="HELICASE_CTER"/>
    <property type="match status" value="1"/>
</dbReference>
<dbReference type="STRING" id="1230338.MOMA_07046"/>
<feature type="domain" description="Helicase C-terminal" evidence="7">
    <location>
        <begin position="560"/>
        <end position="729"/>
    </location>
</feature>
<dbReference type="Pfam" id="PF00580">
    <property type="entry name" value="UvrD-helicase"/>
    <property type="match status" value="1"/>
</dbReference>
<dbReference type="InterPro" id="IPR011545">
    <property type="entry name" value="DEAD/DEAH_box_helicase_dom"/>
</dbReference>
<dbReference type="Proteomes" id="UP000023795">
    <property type="component" value="Unassembled WGS sequence"/>
</dbReference>
<dbReference type="InterPro" id="IPR014016">
    <property type="entry name" value="UvrD-like_ATP-bd"/>
</dbReference>
<feature type="domain" description="Helicase ATP-binding" evidence="6">
    <location>
        <begin position="313"/>
        <end position="524"/>
    </location>
</feature>
<dbReference type="Gene3D" id="3.30.420.10">
    <property type="entry name" value="Ribonuclease H-like superfamily/Ribonuclease H"/>
    <property type="match status" value="1"/>
</dbReference>
<evidence type="ECO:0000256" key="2">
    <source>
        <dbReference type="ARBA" id="ARBA00022801"/>
    </source>
</evidence>
<keyword evidence="4 5" id="KW-0067">ATP-binding</keyword>
<dbReference type="GO" id="GO:0005737">
    <property type="term" value="C:cytoplasm"/>
    <property type="evidence" value="ECO:0007669"/>
    <property type="project" value="TreeGrafter"/>
</dbReference>
<dbReference type="PANTHER" id="PTHR13710:SF108">
    <property type="entry name" value="ATP-DEPENDENT DNA HELICASE Q4"/>
    <property type="match status" value="1"/>
</dbReference>
<evidence type="ECO:0000259" key="6">
    <source>
        <dbReference type="PROSITE" id="PS51192"/>
    </source>
</evidence>
<dbReference type="InterPro" id="IPR001650">
    <property type="entry name" value="Helicase_C-like"/>
</dbReference>
<dbReference type="Pfam" id="PF13361">
    <property type="entry name" value="UvrD_C"/>
    <property type="match status" value="1"/>
</dbReference>
<keyword evidence="3 5" id="KW-0347">Helicase</keyword>
<keyword evidence="2 5" id="KW-0378">Hydrolase</keyword>
<reference evidence="9 10" key="1">
    <citation type="journal article" date="2013" name="Genome Announc.">
        <title>Genome Sequence of Moraxella macacae 0408225, a Novel Bacterial Species Isolated from a Cynomolgus Macaque with Epistaxis.</title>
        <authorList>
            <person name="Ladner J.T."/>
            <person name="Whitehouse C.A."/>
            <person name="Koroleva G.I."/>
            <person name="Palacios G.F."/>
        </authorList>
    </citation>
    <scope>NUCLEOTIDE SEQUENCE [LARGE SCALE GENOMIC DNA]</scope>
    <source>
        <strain evidence="9 10">0408225</strain>
    </source>
</reference>
<evidence type="ECO:0000256" key="5">
    <source>
        <dbReference type="PROSITE-ProRule" id="PRU00560"/>
    </source>
</evidence>
<evidence type="ECO:0000313" key="10">
    <source>
        <dbReference type="Proteomes" id="UP000023795"/>
    </source>
</evidence>
<dbReference type="InterPro" id="IPR014017">
    <property type="entry name" value="DNA_helicase_UvrD-like_C"/>
</dbReference>
<sequence>MKFKPMLNPLSKLSIDNNIDNKTIWLDLEINPNDETLLLGAFVVDLDFWVFDHKQLIAQKAEIIDLLNKSLYLGGHNVLEFDLPHLAKFLSVDDLVLKNWQQKCIDTLYFSSLLQPQKPTHALLKLYKAKKPANDPVLDCQESQKLWTTCQTAWQNLPSVLQQIFYRLLPNIQSLQNQGFVVSDEPFCLDDLTKFLPTGNHAKLLETIHLALKDFALDNLLVDNLFDNHWQHLGLCVFVNWLRFFDHPQARRPAWILHHALYQKSFQRAELAFWQMDQVTDDWLNEQFSYFFGFKNKNNTPATLRDGQLSIIRAVFLEKDVQLGVLPTGGGKSLTFQLPALILSRYQRQLTIIISPLKALIADQVINLKAGLQAVKLDNFIPRIAYLSSEQTYSTQKQILEQIWQGEIDILYLSPERLRTHAVRTLLKNRPPAFWVLDEAHTLSQWGADFRPDFLRIGKHILACYESQTRTKLEQKLTQTTDLFTQADDTDLAFIAPKISLVTATASAKVKDDLNQELITKLQPILNHKTLKQYGIPKNELSVWRDEIWPYFLHVNQDDKLSEITKLLKERQQAYRAKNISGNHEQGVALVYVRSRKKCKVYADHFNDLGFVAKAYHAKLSENEKQNILDDFKQDRLDVVVCTNAFGMGIDKAGIHTVIHNEPPNNLDSYVQEIGRCARKTGETGEAYLLWHEKDIEKLFHHERKSRIPNSKTLNDCWTIIKPTLSKNSDERWFCAQILQETLEQTESENLTTQVRVALLALERYGLLVEKEQQPAWISLKLLEINEQKPLVDSNLRQIYDALKPLTQTYHCHLHGEMSQTQLSQNSQIFSRFYLPELALLLGFSVKDLLAKLRKLVEFGAIQWEVMVKLRLLKNAQKTKQQFDKIDDDLQILTQIITQFSEQIQEEMDGSFLLNTQLLDAWLAQQQIVIKPTHILNLLAQFNLIRYRQHSKYQCKVASTQDTKLYLEAHDMQDNWQAWLILAKQCYQNLQPIFEYILPKLPDLPKQESKKDKKDKSTQVAESKTFVLQNLAQDNQLSADILLGYLEILQRLKLIEIGRLSDDNSALFFIDYNYEKNKRVRYDQTAYQYLQQHYEDRCQRIHVLNHWLTLDLANKRQMLEDYYRLSLTDLVARYFDDVELTKKPYLEDYKPKIIAKHFSDAQKAIITDASRANLVLAGAGSGKTTVVVHRVAYLLMIEQISPDKILVLAYNRLAVHEIRERLYNLVSFHADGVTIDTFHGLARQITGYTEKKFDDAMANDASLLQQICKRYPYLYKEKDNDKRRKNASYQWLLEQAVKELQDSPQYYQYIMVDEFQDIDTIQYDIIANLADLSESNDETDDENDENNSKAIEQQGYLMVVGDDDQNLYSFRGASVEFIQQFEQNYQLNEQQKHYLLHNYRSSDNIVALSNEFIIQALDANKRLKQNQHASIATSPYQNLPIRFGKFSQIYKNNEYAWDMAHWLAQDIQKTLQNLKQNQKIAVIAPRWHIFDAVQYYLEQLGIKGQRYNQDESGEFNPLNSVIGQALSQYLNQNPEEKILGQASAYLENWRVNANMNHLDTAWQMILQSCADIQDVTHDKLLSILQRTQYDNKTPVVLISYHSAKGLEFDYVYVIDFEKQSNRAKTQAEMDDYSRQLYVALTRAKRQLTVLQAQNCHQVLAENLNKFGEKIQIPNVPKPQYLQFHRYLQLNEMYLSNPNLVTEEGRKKIEQILCKATWGAQRTNSAGVFESKNFGFVAVDNTSVVLFSKKFKDQNTAQLEMMDFTTTLFFQGDIEKWYQEKASYFGDKKSHFVVVPYVKFLINLD</sequence>
<evidence type="ECO:0000256" key="4">
    <source>
        <dbReference type="ARBA" id="ARBA00022840"/>
    </source>
</evidence>
<dbReference type="GO" id="GO:0009378">
    <property type="term" value="F:four-way junction helicase activity"/>
    <property type="evidence" value="ECO:0007669"/>
    <property type="project" value="TreeGrafter"/>
</dbReference>
<evidence type="ECO:0000259" key="8">
    <source>
        <dbReference type="PROSITE" id="PS51198"/>
    </source>
</evidence>
<dbReference type="GO" id="GO:0000724">
    <property type="term" value="P:double-strand break repair via homologous recombination"/>
    <property type="evidence" value="ECO:0007669"/>
    <property type="project" value="TreeGrafter"/>
</dbReference>
<evidence type="ECO:0000259" key="7">
    <source>
        <dbReference type="PROSITE" id="PS51194"/>
    </source>
</evidence>
<dbReference type="Pfam" id="PF00270">
    <property type="entry name" value="DEAD"/>
    <property type="match status" value="1"/>
</dbReference>
<accession>L2F5G5</accession>
<dbReference type="GO" id="GO:0043138">
    <property type="term" value="F:3'-5' DNA helicase activity"/>
    <property type="evidence" value="ECO:0007669"/>
    <property type="project" value="TreeGrafter"/>
</dbReference>
<dbReference type="InterPro" id="IPR014001">
    <property type="entry name" value="Helicase_ATP-bd"/>
</dbReference>